<keyword evidence="2" id="KW-1185">Reference proteome</keyword>
<name>A0A8X6H9Z0_TRICU</name>
<accession>A0A8X6H9Z0</accession>
<evidence type="ECO:0000313" key="2">
    <source>
        <dbReference type="Proteomes" id="UP000887116"/>
    </source>
</evidence>
<feature type="non-terminal residue" evidence="1">
    <location>
        <position position="1"/>
    </location>
</feature>
<reference evidence="1" key="1">
    <citation type="submission" date="2020-07" db="EMBL/GenBank/DDBJ databases">
        <title>Multicomponent nature underlies the extraordinary mechanical properties of spider dragline silk.</title>
        <authorList>
            <person name="Kono N."/>
            <person name="Nakamura H."/>
            <person name="Mori M."/>
            <person name="Yoshida Y."/>
            <person name="Ohtoshi R."/>
            <person name="Malay A.D."/>
            <person name="Moran D.A.P."/>
            <person name="Tomita M."/>
            <person name="Numata K."/>
            <person name="Arakawa K."/>
        </authorList>
    </citation>
    <scope>NUCLEOTIDE SEQUENCE</scope>
</reference>
<dbReference type="EMBL" id="BMAO01007812">
    <property type="protein sequence ID" value="GFR18693.1"/>
    <property type="molecule type" value="Genomic_DNA"/>
</dbReference>
<gene>
    <name evidence="1" type="ORF">TNCT_252581</name>
</gene>
<sequence>MLELNTFSYCFSEGTLDGLLGPQGIVQGLLEGIPNLVGIVFKIVDDAVEIVYAFLVPNP</sequence>
<proteinExistence type="predicted"/>
<comment type="caution">
    <text evidence="1">The sequence shown here is derived from an EMBL/GenBank/DDBJ whole genome shotgun (WGS) entry which is preliminary data.</text>
</comment>
<evidence type="ECO:0000313" key="1">
    <source>
        <dbReference type="EMBL" id="GFR18693.1"/>
    </source>
</evidence>
<dbReference type="AlphaFoldDB" id="A0A8X6H9Z0"/>
<dbReference type="Proteomes" id="UP000887116">
    <property type="component" value="Unassembled WGS sequence"/>
</dbReference>
<organism evidence="1 2">
    <name type="scientific">Trichonephila clavata</name>
    <name type="common">Joro spider</name>
    <name type="synonym">Nephila clavata</name>
    <dbReference type="NCBI Taxonomy" id="2740835"/>
    <lineage>
        <taxon>Eukaryota</taxon>
        <taxon>Metazoa</taxon>
        <taxon>Ecdysozoa</taxon>
        <taxon>Arthropoda</taxon>
        <taxon>Chelicerata</taxon>
        <taxon>Arachnida</taxon>
        <taxon>Araneae</taxon>
        <taxon>Araneomorphae</taxon>
        <taxon>Entelegynae</taxon>
        <taxon>Araneoidea</taxon>
        <taxon>Nephilidae</taxon>
        <taxon>Trichonephila</taxon>
    </lineage>
</organism>
<protein>
    <submittedName>
        <fullName evidence="1">Uncharacterized protein</fullName>
    </submittedName>
</protein>